<dbReference type="SUPFAM" id="SSF56219">
    <property type="entry name" value="DNase I-like"/>
    <property type="match status" value="1"/>
</dbReference>
<dbReference type="InterPro" id="IPR055198">
    <property type="entry name" value="NSD_PHD"/>
</dbReference>
<dbReference type="InterPro" id="IPR005135">
    <property type="entry name" value="Endo/exonuclease/phosphatase"/>
</dbReference>
<feature type="region of interest" description="Disordered" evidence="1">
    <location>
        <begin position="1"/>
        <end position="30"/>
    </location>
</feature>
<feature type="region of interest" description="Disordered" evidence="1">
    <location>
        <begin position="611"/>
        <end position="644"/>
    </location>
</feature>
<dbReference type="PROSITE" id="PS00726">
    <property type="entry name" value="AP_NUCLEASE_F1_1"/>
    <property type="match status" value="1"/>
</dbReference>
<dbReference type="OrthoDB" id="786283at2759"/>
<organism evidence="4 5">
    <name type="scientific">Miscanthus lutarioriparius</name>
    <dbReference type="NCBI Taxonomy" id="422564"/>
    <lineage>
        <taxon>Eukaryota</taxon>
        <taxon>Viridiplantae</taxon>
        <taxon>Streptophyta</taxon>
        <taxon>Embryophyta</taxon>
        <taxon>Tracheophyta</taxon>
        <taxon>Spermatophyta</taxon>
        <taxon>Magnoliopsida</taxon>
        <taxon>Liliopsida</taxon>
        <taxon>Poales</taxon>
        <taxon>Poaceae</taxon>
        <taxon>PACMAD clade</taxon>
        <taxon>Panicoideae</taxon>
        <taxon>Andropogonodae</taxon>
        <taxon>Andropogoneae</taxon>
        <taxon>Saccharinae</taxon>
        <taxon>Miscanthus</taxon>
    </lineage>
</organism>
<evidence type="ECO:0000256" key="1">
    <source>
        <dbReference type="SAM" id="MobiDB-lite"/>
    </source>
</evidence>
<dbReference type="EMBL" id="CAJGYO010000015">
    <property type="protein sequence ID" value="CAD6270248.1"/>
    <property type="molecule type" value="Genomic_DNA"/>
</dbReference>
<dbReference type="Gene3D" id="3.60.10.10">
    <property type="entry name" value="Endonuclease/exonuclease/phosphatase"/>
    <property type="match status" value="1"/>
</dbReference>
<dbReference type="AlphaFoldDB" id="A0A811RK91"/>
<dbReference type="GO" id="GO:0006281">
    <property type="term" value="P:DNA repair"/>
    <property type="evidence" value="ECO:0007669"/>
    <property type="project" value="InterPro"/>
</dbReference>
<dbReference type="Pfam" id="PF22908">
    <property type="entry name" value="PHD_NSD"/>
    <property type="match status" value="1"/>
</dbReference>
<evidence type="ECO:0000259" key="3">
    <source>
        <dbReference type="Pfam" id="PF22908"/>
    </source>
</evidence>
<dbReference type="InterPro" id="IPR020847">
    <property type="entry name" value="AP_endonuclease_F1_BS"/>
</dbReference>
<proteinExistence type="predicted"/>
<dbReference type="PANTHER" id="PTHR46235">
    <property type="entry name" value="PHD FINGER-CONTAINING PROTEIN DDB_G0268158"/>
    <property type="match status" value="1"/>
</dbReference>
<protein>
    <submittedName>
        <fullName evidence="4">Uncharacterized protein</fullName>
    </submittedName>
</protein>
<dbReference type="GO" id="GO:0004519">
    <property type="term" value="F:endonuclease activity"/>
    <property type="evidence" value="ECO:0007669"/>
    <property type="project" value="InterPro"/>
</dbReference>
<evidence type="ECO:0000259" key="2">
    <source>
        <dbReference type="Pfam" id="PF03372"/>
    </source>
</evidence>
<sequence>MTPVESPQNDLRRLQRGGGIERKNTTPRRRPDGDDLCAICDDGGDRSFHLTDGNSERSRCREILRLSAEQAKMILAVDKDFICKNCKYQEHQCFACGKLGSSDLSSEAEVFQCEVDDCGHFYHPKCVAKLLYPDSEDKATLFEVQVAVAREKSTCPMHECILCKGGENKNDRNMQFAVCRRCPTTYHWMCLPSCPSRRRCWVAPLRLRRLHMAPWAGHPRRPRRRWLLMRLRLGSSSVLRIGRWRVLASARTRTAGGLRKAGALEVLGAGRRACRGGRFRRTCKRGVSTVFLDIIAWRAVGLHPAASTAGLWGIVSMPVLLAGDSDGEPGDPLPLPSSGDDESLEAQVVKPRRVIDRSASIAHREVALGRALVVTVIGDCRDGLETPIRELIASQFKLAVEYSLCFVLGQLVSFWFWRMRTRQQEYNGGRPIIGQSFRLHTMRWSRFMHSSASTLPSAVDIELRGIPAHALELATTKQLLNEFCWVGGVHPANADRRDVVKVAALCSEPSRIPSEMDLDIIEPPLADDISGPAKRVLRNHNLAPGNIDPIMECFRDSSISFLELAVRSCDDGDDGLLPADRGSIDSGRASPGQKLAKVCKPVDRILPLPVVQKRRRKAAPPGSLPRRSRRVDRARPCSPGPVLSEAQKRVGSSIRVTMNPAAILIWNARGLNKKDRRNSVREVILYSNADIVCLQETKVANMNQRLFLSVFGSAFDKFLALPANGTRGGVLIAWKSSSCQALATRVDTYSVSVLFSEQEGRNWWFTGVYGPQADDEKVLFLQELRNIRALCNGPWLVAGDFNLIYQAADKNNTNLDRAMMGRFRRFLDDVEVKEIPLLGRKYTWSNERQSPTLVRLDRAFCCMDWEGIFPDSVLQSSAAGVSDHCPLILGLKVSTNGKRRFHFESFWTKVPGFLDAVKQNWEAPVQANCAVERLFLKLQRLSKALQKWGQRKVGNIKVQLGMAKEVLHRLETERDSRELSDSEEWLRRKLKLHCLGLASLERTVARLRSRILYLQEGDANTAFFHQQTRFRKKKNFIPKLQVGNRLVVSQEEKQAAVLDLYENVLGKAEERDFSIDLEELGVQQHELSLLDDPFSEEEVWATTIKDLPLDKAPGPDGFTGRFYKTCWSIIKGDLLMALDAIYRGHVFNFRLLNTAFITLLPKKIEAVEVKDFRPISLIHSFAKLVTKVMANRLAPLLPTRLS</sequence>
<comment type="caution">
    <text evidence="4">The sequence shown here is derived from an EMBL/GenBank/DDBJ whole genome shotgun (WGS) entry which is preliminary data.</text>
</comment>
<feature type="domain" description="Histone-lysine N-methyltransferase NSD-like PHD zinc finger" evidence="3">
    <location>
        <begin position="89"/>
        <end position="158"/>
    </location>
</feature>
<feature type="domain" description="Endonuclease/exonuclease/phosphatase" evidence="2">
    <location>
        <begin position="666"/>
        <end position="884"/>
    </location>
</feature>
<dbReference type="Gene3D" id="3.30.40.10">
    <property type="entry name" value="Zinc/RING finger domain, C3HC4 (zinc finger)"/>
    <property type="match status" value="1"/>
</dbReference>
<gene>
    <name evidence="4" type="ORF">NCGR_LOCUS53540</name>
</gene>
<dbReference type="InterPro" id="IPR013083">
    <property type="entry name" value="Znf_RING/FYVE/PHD"/>
</dbReference>
<accession>A0A811RK91</accession>
<name>A0A811RK91_9POAL</name>
<reference evidence="4" key="1">
    <citation type="submission" date="2020-10" db="EMBL/GenBank/DDBJ databases">
        <authorList>
            <person name="Han B."/>
            <person name="Lu T."/>
            <person name="Zhao Q."/>
            <person name="Huang X."/>
            <person name="Zhao Y."/>
        </authorList>
    </citation>
    <scope>NUCLEOTIDE SEQUENCE</scope>
</reference>
<feature type="compositionally biased region" description="Basic and acidic residues" evidence="1">
    <location>
        <begin position="19"/>
        <end position="30"/>
    </location>
</feature>
<dbReference type="GO" id="GO:0003677">
    <property type="term" value="F:DNA binding"/>
    <property type="evidence" value="ECO:0007669"/>
    <property type="project" value="InterPro"/>
</dbReference>
<evidence type="ECO:0000313" key="5">
    <source>
        <dbReference type="Proteomes" id="UP000604825"/>
    </source>
</evidence>
<dbReference type="Proteomes" id="UP000604825">
    <property type="component" value="Unassembled WGS sequence"/>
</dbReference>
<dbReference type="InterPro" id="IPR036691">
    <property type="entry name" value="Endo/exonu/phosph_ase_sf"/>
</dbReference>
<dbReference type="CDD" id="cd15565">
    <property type="entry name" value="PHD2_NSD"/>
    <property type="match status" value="1"/>
</dbReference>
<evidence type="ECO:0000313" key="4">
    <source>
        <dbReference type="EMBL" id="CAD6270248.1"/>
    </source>
</evidence>
<dbReference type="Pfam" id="PF03372">
    <property type="entry name" value="Exo_endo_phos"/>
    <property type="match status" value="1"/>
</dbReference>
<keyword evidence="5" id="KW-1185">Reference proteome</keyword>
<dbReference type="PANTHER" id="PTHR46235:SF8">
    <property type="entry name" value="ZINC FINGER PHD-TYPE DOMAIN-CONTAINING PROTEIN"/>
    <property type="match status" value="1"/>
</dbReference>